<protein>
    <submittedName>
        <fullName evidence="3">LLM class F420-dependent oxidoreductase</fullName>
        <ecNumber evidence="3">1.-.-.-</ecNumber>
    </submittedName>
</protein>
<keyword evidence="4" id="KW-1185">Reference proteome</keyword>
<dbReference type="Proteomes" id="UP000634229">
    <property type="component" value="Unassembled WGS sequence"/>
</dbReference>
<feature type="domain" description="Luciferase-like" evidence="2">
    <location>
        <begin position="15"/>
        <end position="306"/>
    </location>
</feature>
<name>A0ABS1NLM0_9ACTN</name>
<reference evidence="3 4" key="1">
    <citation type="submission" date="2021-01" db="EMBL/GenBank/DDBJ databases">
        <title>WGS of actinomycetes isolated from Thailand.</title>
        <authorList>
            <person name="Thawai C."/>
        </authorList>
    </citation>
    <scope>NUCLEOTIDE SEQUENCE [LARGE SCALE GENOMIC DNA]</scope>
    <source>
        <strain evidence="3 4">CA1R205</strain>
    </source>
</reference>
<accession>A0ABS1NLM0</accession>
<evidence type="ECO:0000259" key="2">
    <source>
        <dbReference type="Pfam" id="PF00296"/>
    </source>
</evidence>
<dbReference type="InterPro" id="IPR022526">
    <property type="entry name" value="F420_Rv3093c"/>
</dbReference>
<dbReference type="PANTHER" id="PTHR43244:SF1">
    <property type="entry name" value="5,10-METHYLENETETRAHYDROMETHANOPTERIN REDUCTASE"/>
    <property type="match status" value="1"/>
</dbReference>
<dbReference type="Pfam" id="PF00296">
    <property type="entry name" value="Bac_luciferase"/>
    <property type="match status" value="1"/>
</dbReference>
<dbReference type="InterPro" id="IPR036661">
    <property type="entry name" value="Luciferase-like_sf"/>
</dbReference>
<dbReference type="EC" id="1.-.-.-" evidence="3"/>
<dbReference type="NCBIfam" id="TIGR03841">
    <property type="entry name" value="F420_Rv3093c"/>
    <property type="match status" value="1"/>
</dbReference>
<dbReference type="InterPro" id="IPR011251">
    <property type="entry name" value="Luciferase-like_dom"/>
</dbReference>
<evidence type="ECO:0000313" key="3">
    <source>
        <dbReference type="EMBL" id="MBL1100999.1"/>
    </source>
</evidence>
<dbReference type="InterPro" id="IPR050564">
    <property type="entry name" value="F420-G6PD/mer"/>
</dbReference>
<sequence>MPRLSVALGLWPDRPPEEALETARVADQLRYSRLWIGERETWDVVALATAIVLITDSIPLTMGPVPVAVRDPAMLVRAAGSVSHLGSGRPVSIAIGAGSPLMVTHWHGREHRKAATALREAAQVLREFEESGSATFEGEVIRTRGYRPRLPRPARTTPLPVTVAAFGPGTLRSAAAHADRVVFALITAETAADLVERVRQEAVAVRGPKVPSCAVWVPAALTEGPDVPAQAGRAAVAQVRRLVAGYLAAPGYAQMFRREGFGDLVEFAQSRPGFNAVHDAVPLELVERIGIFGDQQAVRDKLQTYAVTCPDMEVVVLPCSTDEDPAGERTLRALCEIQAT</sequence>
<evidence type="ECO:0000313" key="4">
    <source>
        <dbReference type="Proteomes" id="UP000634229"/>
    </source>
</evidence>
<keyword evidence="1 3" id="KW-0560">Oxidoreductase</keyword>
<gene>
    <name evidence="3" type="ORF">JK363_30900</name>
</gene>
<dbReference type="PANTHER" id="PTHR43244">
    <property type="match status" value="1"/>
</dbReference>
<dbReference type="EMBL" id="JAERRF010000024">
    <property type="protein sequence ID" value="MBL1100999.1"/>
    <property type="molecule type" value="Genomic_DNA"/>
</dbReference>
<dbReference type="SUPFAM" id="SSF51679">
    <property type="entry name" value="Bacterial luciferase-like"/>
    <property type="match status" value="1"/>
</dbReference>
<organism evidence="3 4">
    <name type="scientific">Streptomyces coffeae</name>
    <dbReference type="NCBI Taxonomy" id="621382"/>
    <lineage>
        <taxon>Bacteria</taxon>
        <taxon>Bacillati</taxon>
        <taxon>Actinomycetota</taxon>
        <taxon>Actinomycetes</taxon>
        <taxon>Kitasatosporales</taxon>
        <taxon>Streptomycetaceae</taxon>
        <taxon>Streptomyces</taxon>
    </lineage>
</organism>
<evidence type="ECO:0000256" key="1">
    <source>
        <dbReference type="ARBA" id="ARBA00023002"/>
    </source>
</evidence>
<dbReference type="Gene3D" id="3.20.20.30">
    <property type="entry name" value="Luciferase-like domain"/>
    <property type="match status" value="1"/>
</dbReference>
<dbReference type="GO" id="GO:0016491">
    <property type="term" value="F:oxidoreductase activity"/>
    <property type="evidence" value="ECO:0007669"/>
    <property type="project" value="UniProtKB-KW"/>
</dbReference>
<proteinExistence type="predicted"/>
<comment type="caution">
    <text evidence="3">The sequence shown here is derived from an EMBL/GenBank/DDBJ whole genome shotgun (WGS) entry which is preliminary data.</text>
</comment>